<dbReference type="EMBL" id="CAJOBG010070079">
    <property type="protein sequence ID" value="CAF4590584.1"/>
    <property type="molecule type" value="Genomic_DNA"/>
</dbReference>
<keyword evidence="2" id="KW-1185">Reference proteome</keyword>
<dbReference type="AlphaFoldDB" id="A0A821BGP8"/>
<name>A0A821BGP8_9BILA</name>
<reference evidence="1" key="1">
    <citation type="submission" date="2021-02" db="EMBL/GenBank/DDBJ databases">
        <authorList>
            <person name="Nowell W R."/>
        </authorList>
    </citation>
    <scope>NUCLEOTIDE SEQUENCE</scope>
</reference>
<feature type="non-terminal residue" evidence="1">
    <location>
        <position position="101"/>
    </location>
</feature>
<accession>A0A821BGP8</accession>
<dbReference type="Proteomes" id="UP000663866">
    <property type="component" value="Unassembled WGS sequence"/>
</dbReference>
<sequence>MKKNIIKDVIDSPTYPKFRVASNTDAATLKSYIQNDEVNFGIIGRYLTDYESDNRHSGQGTSMMIDAGGNHGTYALYGAALNQSVHIFEVLPKYWIVIEES</sequence>
<organism evidence="1 2">
    <name type="scientific">Rotaria magnacalcarata</name>
    <dbReference type="NCBI Taxonomy" id="392030"/>
    <lineage>
        <taxon>Eukaryota</taxon>
        <taxon>Metazoa</taxon>
        <taxon>Spiralia</taxon>
        <taxon>Gnathifera</taxon>
        <taxon>Rotifera</taxon>
        <taxon>Eurotatoria</taxon>
        <taxon>Bdelloidea</taxon>
        <taxon>Philodinida</taxon>
        <taxon>Philodinidae</taxon>
        <taxon>Rotaria</taxon>
    </lineage>
</organism>
<comment type="caution">
    <text evidence="1">The sequence shown here is derived from an EMBL/GenBank/DDBJ whole genome shotgun (WGS) entry which is preliminary data.</text>
</comment>
<evidence type="ECO:0000313" key="2">
    <source>
        <dbReference type="Proteomes" id="UP000663866"/>
    </source>
</evidence>
<gene>
    <name evidence="1" type="ORF">OVN521_LOCUS44776</name>
</gene>
<protein>
    <submittedName>
        <fullName evidence="1">Uncharacterized protein</fullName>
    </submittedName>
</protein>
<proteinExistence type="predicted"/>
<evidence type="ECO:0000313" key="1">
    <source>
        <dbReference type="EMBL" id="CAF4590584.1"/>
    </source>
</evidence>